<keyword evidence="3" id="KW-1185">Reference proteome</keyword>
<dbReference type="Proteomes" id="UP001596109">
    <property type="component" value="Unassembled WGS sequence"/>
</dbReference>
<comment type="caution">
    <text evidence="2">The sequence shown here is derived from an EMBL/GenBank/DDBJ whole genome shotgun (WGS) entry which is preliminary data.</text>
</comment>
<keyword evidence="1" id="KW-0175">Coiled coil</keyword>
<dbReference type="PANTHER" id="PTHR41263:SF1">
    <property type="entry name" value="ASPARTYL-PHOSPHATE PHOSPHATASE YISI"/>
    <property type="match status" value="1"/>
</dbReference>
<dbReference type="RefSeq" id="WP_381432046.1">
    <property type="nucleotide sequence ID" value="NZ_JBHSNO010000005.1"/>
</dbReference>
<dbReference type="InterPro" id="IPR036638">
    <property type="entry name" value="HLH_DNA-bd_sf"/>
</dbReference>
<organism evidence="2 3">
    <name type="scientific">Sporosarcina soli</name>
    <dbReference type="NCBI Taxonomy" id="334736"/>
    <lineage>
        <taxon>Bacteria</taxon>
        <taxon>Bacillati</taxon>
        <taxon>Bacillota</taxon>
        <taxon>Bacilli</taxon>
        <taxon>Bacillales</taxon>
        <taxon>Caryophanaceae</taxon>
        <taxon>Sporosarcina</taxon>
    </lineage>
</organism>
<evidence type="ECO:0000256" key="1">
    <source>
        <dbReference type="SAM" id="Coils"/>
    </source>
</evidence>
<protein>
    <submittedName>
        <fullName evidence="2">Spo0E family sporulation regulatory protein-aspartic acid phosphatase</fullName>
    </submittedName>
</protein>
<dbReference type="InterPro" id="IPR037208">
    <property type="entry name" value="Spo0E-like_sf"/>
</dbReference>
<dbReference type="EMBL" id="JBHSNO010000005">
    <property type="protein sequence ID" value="MFC5588610.1"/>
    <property type="molecule type" value="Genomic_DNA"/>
</dbReference>
<gene>
    <name evidence="2" type="ORF">ACFPRA_06915</name>
</gene>
<evidence type="ECO:0000313" key="3">
    <source>
        <dbReference type="Proteomes" id="UP001596109"/>
    </source>
</evidence>
<dbReference type="InterPro" id="IPR053028">
    <property type="entry name" value="Spo0E-like_phosphatase"/>
</dbReference>
<name>A0ABW0TGM6_9BACL</name>
<sequence length="53" mass="6074">MVQSLEEEIEQLREAMLIVAEEMGLTADKTLEISRQLDRLINQLEALKNSCKV</sequence>
<feature type="coiled-coil region" evidence="1">
    <location>
        <begin position="2"/>
        <end position="50"/>
    </location>
</feature>
<reference evidence="3" key="1">
    <citation type="journal article" date="2019" name="Int. J. Syst. Evol. Microbiol.">
        <title>The Global Catalogue of Microorganisms (GCM) 10K type strain sequencing project: providing services to taxonomists for standard genome sequencing and annotation.</title>
        <authorList>
            <consortium name="The Broad Institute Genomics Platform"/>
            <consortium name="The Broad Institute Genome Sequencing Center for Infectious Disease"/>
            <person name="Wu L."/>
            <person name="Ma J."/>
        </authorList>
    </citation>
    <scope>NUCLEOTIDE SEQUENCE [LARGE SCALE GENOMIC DNA]</scope>
    <source>
        <strain evidence="3">CGMCC 4.1434</strain>
    </source>
</reference>
<accession>A0ABW0TGM6</accession>
<dbReference type="InterPro" id="IPR018540">
    <property type="entry name" value="Spo0E-like"/>
</dbReference>
<dbReference type="Pfam" id="PF09388">
    <property type="entry name" value="SpoOE-like"/>
    <property type="match status" value="1"/>
</dbReference>
<dbReference type="SUPFAM" id="SSF140500">
    <property type="entry name" value="BAS1536-like"/>
    <property type="match status" value="1"/>
</dbReference>
<proteinExistence type="predicted"/>
<evidence type="ECO:0000313" key="2">
    <source>
        <dbReference type="EMBL" id="MFC5588610.1"/>
    </source>
</evidence>
<dbReference type="Gene3D" id="4.10.280.10">
    <property type="entry name" value="Helix-loop-helix DNA-binding domain"/>
    <property type="match status" value="1"/>
</dbReference>
<dbReference type="PANTHER" id="PTHR41263">
    <property type="entry name" value="ASPARTYL-PHOSPHATE PHOSPHATASE YISI"/>
    <property type="match status" value="1"/>
</dbReference>